<feature type="transmembrane region" description="Helical" evidence="1">
    <location>
        <begin position="50"/>
        <end position="71"/>
    </location>
</feature>
<name>A0ABQ6HIU7_9GAMM</name>
<comment type="caution">
    <text evidence="2">The sequence shown here is derived from an EMBL/GenBank/DDBJ whole genome shotgun (WGS) entry which is preliminary data.</text>
</comment>
<reference evidence="2 3" key="1">
    <citation type="submission" date="2023-03" db="EMBL/GenBank/DDBJ databases">
        <title>Thalassotalea loyana LMG 22536T draft genome sequence.</title>
        <authorList>
            <person name="Sawabe T."/>
        </authorList>
    </citation>
    <scope>NUCLEOTIDE SEQUENCE [LARGE SCALE GENOMIC DNA]</scope>
    <source>
        <strain evidence="2 3">LMG 22536</strain>
    </source>
</reference>
<proteinExistence type="predicted"/>
<dbReference type="EMBL" id="BSSV01000007">
    <property type="protein sequence ID" value="GLX86845.1"/>
    <property type="molecule type" value="Genomic_DNA"/>
</dbReference>
<sequence length="98" mass="10745">MTDTTQNTRASVFTSIKSRNIAGVLMAFITCVILIPGMTTYLPFSAADQIAVPILLFPFIWTGLCLYCYMADKAWKPWALMLALCFSHGALSYIALAG</sequence>
<keyword evidence="1" id="KW-0472">Membrane</keyword>
<dbReference type="Proteomes" id="UP001157134">
    <property type="component" value="Unassembled WGS sequence"/>
</dbReference>
<evidence type="ECO:0000313" key="3">
    <source>
        <dbReference type="Proteomes" id="UP001157134"/>
    </source>
</evidence>
<feature type="transmembrane region" description="Helical" evidence="1">
    <location>
        <begin position="78"/>
        <end position="96"/>
    </location>
</feature>
<evidence type="ECO:0000256" key="1">
    <source>
        <dbReference type="SAM" id="Phobius"/>
    </source>
</evidence>
<organism evidence="2 3">
    <name type="scientific">Thalassotalea loyana</name>
    <dbReference type="NCBI Taxonomy" id="280483"/>
    <lineage>
        <taxon>Bacteria</taxon>
        <taxon>Pseudomonadati</taxon>
        <taxon>Pseudomonadota</taxon>
        <taxon>Gammaproteobacteria</taxon>
        <taxon>Alteromonadales</taxon>
        <taxon>Colwelliaceae</taxon>
        <taxon>Thalassotalea</taxon>
    </lineage>
</organism>
<accession>A0ABQ6HIU7</accession>
<feature type="transmembrane region" description="Helical" evidence="1">
    <location>
        <begin position="21"/>
        <end position="44"/>
    </location>
</feature>
<protein>
    <submittedName>
        <fullName evidence="2">Uncharacterized protein</fullName>
    </submittedName>
</protein>
<dbReference type="RefSeq" id="WP_284300270.1">
    <property type="nucleotide sequence ID" value="NZ_BSSV01000007.1"/>
</dbReference>
<gene>
    <name evidence="2" type="ORF">tloyanaT_30980</name>
</gene>
<keyword evidence="1" id="KW-1133">Transmembrane helix</keyword>
<keyword evidence="1" id="KW-0812">Transmembrane</keyword>
<evidence type="ECO:0000313" key="2">
    <source>
        <dbReference type="EMBL" id="GLX86845.1"/>
    </source>
</evidence>
<keyword evidence="3" id="KW-1185">Reference proteome</keyword>